<reference evidence="1" key="1">
    <citation type="submission" date="2018-01" db="EMBL/GenBank/DDBJ databases">
        <authorList>
            <person name="Krukenberg V."/>
        </authorList>
    </citation>
    <scope>NUCLEOTIDE SEQUENCE</scope>
    <source>
        <strain evidence="1">E20ANME2</strain>
    </source>
</reference>
<organism evidence="1 2">
    <name type="scientific">Candidatus Methanogaster sp</name>
    <dbReference type="NCBI Taxonomy" id="3386292"/>
    <lineage>
        <taxon>Archaea</taxon>
        <taxon>Methanobacteriati</taxon>
        <taxon>Methanobacteriota</taxon>
        <taxon>Stenosarchaea group</taxon>
        <taxon>Methanomicrobia</taxon>
        <taxon>Methanosarcinales</taxon>
        <taxon>ANME-2 cluster</taxon>
        <taxon>Candidatus Methanogasteraceae</taxon>
        <taxon>Candidatus Methanogaster</taxon>
    </lineage>
</organism>
<accession>A0AC61L378</accession>
<evidence type="ECO:0000313" key="2">
    <source>
        <dbReference type="Proteomes" id="UP000248329"/>
    </source>
</evidence>
<dbReference type="Proteomes" id="UP000248329">
    <property type="component" value="Unassembled WGS sequence"/>
</dbReference>
<protein>
    <submittedName>
        <fullName evidence="1">Uncharacterized protein</fullName>
    </submittedName>
</protein>
<name>A0AC61L378_9EURY</name>
<proteinExistence type="predicted"/>
<dbReference type="EMBL" id="PQXF01000010">
    <property type="protein sequence ID" value="PXF60925.1"/>
    <property type="molecule type" value="Genomic_DNA"/>
</dbReference>
<sequence length="244" mass="28336">MKLPPTILVQEDDFHNAWARAVRYVLRDGRKITIGDASEPKPIRDACVLFELTGDAIRQIEDRELHPQFPFQHIDPYCEEFTREYLTQYVEKPDQERFSYLYFERLAMYGDLDQIAALRECLATQIDTGIASNRDQAITWQAETDLGSASPPCLQRIRVRYLGGQSVEVHLTWRSRDLYTAWQANIVAIINMLNREVIRPNNCRIVKLIDYADSLHIYESDSDGAERVKLLPASPQKQKGLWEY</sequence>
<gene>
    <name evidence="1" type="ORF">C4B59_07100</name>
</gene>
<evidence type="ECO:0000313" key="1">
    <source>
        <dbReference type="EMBL" id="PXF60925.1"/>
    </source>
</evidence>
<comment type="caution">
    <text evidence="1">The sequence shown here is derived from an EMBL/GenBank/DDBJ whole genome shotgun (WGS) entry which is preliminary data.</text>
</comment>